<feature type="compositionally biased region" description="Low complexity" evidence="2">
    <location>
        <begin position="917"/>
        <end position="933"/>
    </location>
</feature>
<dbReference type="PROSITE" id="PS50158">
    <property type="entry name" value="ZF_CCHC"/>
    <property type="match status" value="1"/>
</dbReference>
<feature type="compositionally biased region" description="Gly residues" evidence="2">
    <location>
        <begin position="1291"/>
        <end position="1301"/>
    </location>
</feature>
<feature type="compositionally biased region" description="Basic and acidic residues" evidence="2">
    <location>
        <begin position="770"/>
        <end position="791"/>
    </location>
</feature>
<feature type="compositionally biased region" description="Basic and acidic residues" evidence="2">
    <location>
        <begin position="804"/>
        <end position="905"/>
    </location>
</feature>
<feature type="region of interest" description="Disordered" evidence="2">
    <location>
        <begin position="92"/>
        <end position="124"/>
    </location>
</feature>
<evidence type="ECO:0000256" key="1">
    <source>
        <dbReference type="PROSITE-ProRule" id="PRU00047"/>
    </source>
</evidence>
<dbReference type="InterPro" id="IPR036875">
    <property type="entry name" value="Znf_CCHC_sf"/>
</dbReference>
<feature type="region of interest" description="Disordered" evidence="2">
    <location>
        <begin position="959"/>
        <end position="1034"/>
    </location>
</feature>
<feature type="compositionally biased region" description="Acidic residues" evidence="2">
    <location>
        <begin position="1066"/>
        <end position="1075"/>
    </location>
</feature>
<evidence type="ECO:0000313" key="4">
    <source>
        <dbReference type="EMBL" id="KAF9551694.1"/>
    </source>
</evidence>
<reference evidence="4" key="1">
    <citation type="journal article" date="2020" name="Fungal Divers.">
        <title>Resolving the Mortierellaceae phylogeny through synthesis of multi-gene phylogenetics and phylogenomics.</title>
        <authorList>
            <person name="Vandepol N."/>
            <person name="Liber J."/>
            <person name="Desiro A."/>
            <person name="Na H."/>
            <person name="Kennedy M."/>
            <person name="Barry K."/>
            <person name="Grigoriev I.V."/>
            <person name="Miller A.N."/>
            <person name="O'Donnell K."/>
            <person name="Stajich J.E."/>
            <person name="Bonito G."/>
        </authorList>
    </citation>
    <scope>NUCLEOTIDE SEQUENCE</scope>
    <source>
        <strain evidence="4">NRRL 2591</strain>
    </source>
</reference>
<feature type="compositionally biased region" description="Polar residues" evidence="2">
    <location>
        <begin position="1046"/>
        <end position="1065"/>
    </location>
</feature>
<keyword evidence="1" id="KW-0863">Zinc-finger</keyword>
<feature type="compositionally biased region" description="Basic and acidic residues" evidence="2">
    <location>
        <begin position="92"/>
        <end position="103"/>
    </location>
</feature>
<evidence type="ECO:0000256" key="2">
    <source>
        <dbReference type="SAM" id="MobiDB-lite"/>
    </source>
</evidence>
<dbReference type="GO" id="GO:0008270">
    <property type="term" value="F:zinc ion binding"/>
    <property type="evidence" value="ECO:0007669"/>
    <property type="project" value="UniProtKB-KW"/>
</dbReference>
<evidence type="ECO:0000259" key="3">
    <source>
        <dbReference type="PROSITE" id="PS50158"/>
    </source>
</evidence>
<evidence type="ECO:0000313" key="5">
    <source>
        <dbReference type="Proteomes" id="UP000723463"/>
    </source>
</evidence>
<dbReference type="SUPFAM" id="SSF57756">
    <property type="entry name" value="Retrovirus zinc finger-like domains"/>
    <property type="match status" value="1"/>
</dbReference>
<feature type="region of interest" description="Disordered" evidence="2">
    <location>
        <begin position="1"/>
        <end position="46"/>
    </location>
</feature>
<feature type="region of interest" description="Disordered" evidence="2">
    <location>
        <begin position="671"/>
        <end position="713"/>
    </location>
</feature>
<feature type="domain" description="CCHC-type" evidence="3">
    <location>
        <begin position="1340"/>
        <end position="1355"/>
    </location>
</feature>
<proteinExistence type="predicted"/>
<feature type="compositionally biased region" description="Low complexity" evidence="2">
    <location>
        <begin position="107"/>
        <end position="119"/>
    </location>
</feature>
<feature type="region of interest" description="Disordered" evidence="2">
    <location>
        <begin position="737"/>
        <end position="933"/>
    </location>
</feature>
<keyword evidence="1" id="KW-0479">Metal-binding</keyword>
<protein>
    <recommendedName>
        <fullName evidence="3">CCHC-type domain-containing protein</fullName>
    </recommendedName>
</protein>
<accession>A0A9P6K925</accession>
<name>A0A9P6K925_9FUNG</name>
<dbReference type="EMBL" id="JAAAXW010000003">
    <property type="protein sequence ID" value="KAF9551694.1"/>
    <property type="molecule type" value="Genomic_DNA"/>
</dbReference>
<feature type="compositionally biased region" description="Basic residues" evidence="2">
    <location>
        <begin position="704"/>
        <end position="713"/>
    </location>
</feature>
<feature type="compositionally biased region" description="Polar residues" evidence="2">
    <location>
        <begin position="962"/>
        <end position="972"/>
    </location>
</feature>
<dbReference type="GO" id="GO:0003676">
    <property type="term" value="F:nucleic acid binding"/>
    <property type="evidence" value="ECO:0007669"/>
    <property type="project" value="InterPro"/>
</dbReference>
<organism evidence="4 5">
    <name type="scientific">Mortierella hygrophila</name>
    <dbReference type="NCBI Taxonomy" id="979708"/>
    <lineage>
        <taxon>Eukaryota</taxon>
        <taxon>Fungi</taxon>
        <taxon>Fungi incertae sedis</taxon>
        <taxon>Mucoromycota</taxon>
        <taxon>Mortierellomycotina</taxon>
        <taxon>Mortierellomycetes</taxon>
        <taxon>Mortierellales</taxon>
        <taxon>Mortierellaceae</taxon>
        <taxon>Mortierella</taxon>
    </lineage>
</organism>
<keyword evidence="5" id="KW-1185">Reference proteome</keyword>
<feature type="compositionally biased region" description="Low complexity" evidence="2">
    <location>
        <begin position="1175"/>
        <end position="1196"/>
    </location>
</feature>
<dbReference type="SMART" id="SM00343">
    <property type="entry name" value="ZnF_C2HC"/>
    <property type="match status" value="2"/>
</dbReference>
<keyword evidence="1" id="KW-0862">Zinc</keyword>
<dbReference type="Gene3D" id="4.10.60.10">
    <property type="entry name" value="Zinc finger, CCHC-type"/>
    <property type="match status" value="1"/>
</dbReference>
<comment type="caution">
    <text evidence="4">The sequence shown here is derived from an EMBL/GenBank/DDBJ whole genome shotgun (WGS) entry which is preliminary data.</text>
</comment>
<gene>
    <name evidence="4" type="ORF">EC957_006587</name>
</gene>
<sequence length="1361" mass="148227">MSSESDLHLPTIVPLLQGGTKANPSSKPDADPRHQSSTEASMMQHPHLVPSSLKVEMALLTKELAKFRACDQNTCFYCREWAQWVFKKTFGKDKNSGSTDKKGGPRSNGSNGSDASSGSEPKKKHKEYAMVVCERFYQRSTADTIANSGGHGHGRSNGVSGAGSVAAAAIAASKAGTGTGPAPAAASGQEGFVAEIVDTVRDWIQQPSALYTSPEVFSLVDFEALYAAYPLQSQEQNQQQDDVTPILSTISIEKAQMTLGHQGYPLLKRVTKAQLQNQIMNPTCQHTKGHSKTPADLDLDKELFNEELQRMRMRDQEGLRKQIGPVWRHVEEALERMDGAEKVRSGILAPTRGKEFTHTYKEQLVSFQEIWTGVEAKVKKSSSKKKGSVSDSPQVDPVEEVDSGFKLFIDNMQHVHKQLTADVLESSERSLREFIKELAAAQTKILKLALTRIQEGKVGTARIDKILEESPEKCRNALKMVDQLIPIFDTKMGQFRVLVLNKLKEVDEEVESVAATYFQESQKTVQGRLEKVANKEFRRRVKKLEFLSVETRKWFFQSRLTLFSSLDFATVCLNTLGILMEEAEVLEAVQLGLHDDHFRSRVLKSQEGRMKLAQQFREGVKTGRRVLAVMVSRLMMREGARAMGEMAAIQKEKKFLKSIGQDVGDSKFSTKGYLVPSRDVTPTASAQVSDDEDADLTGALTPSKNRKKKDKKKKKAAEAAAAAAAVAVEEPELVAPVAEPSGGDAGSTRPTATPVIKNTPVEPLMAVSSKEARELKKQAKKDAKRQAKEAADAEDSAAAQAVAKKAEEARHAREVREAQEALERQEAKELREKKEAQLAQEKKAAEDAREAEAARVRKVAAEEVEAKRRAQEAARQVQEAREVEGAMARERAKEKKAREQKEIQQPKKLSSQVVKDAAPAPAPAAAPATATPAAVAAPVVDTPVAPPVAPAVALTVAEAQDVGSSPPTSTGTDAKVPTWGPSAATLANRAAQAAREAERSQQVASRKRLSEERGDKSFANQTNGTRGGQQKERSEVHLDILTNFAKTVTPQDESPLQGLPAQSSLEADEEDAGTDNAEDLARLPNQTLVSLVHTLQVENKSLLTTLVSMQQQVSSLTERYSTLASLAREHEQQAIQSIEAQKQREFEEIQRYVWKVEERCRQLEKHVLASHQHRMQMQQMQQQQQHQQQYQQHQQHSVTSGPPGLSGMGNLSMPPPGFNNGLLGLGRQPSAPSSPLMAHRTLSGMDSPSQSSMSTSGITSAMGSSGSMESLMSPLTGSFNASLLSSAPSSGNGGGGNGGSVPPGYEAAGPKKTHWRQRGEVRCGNCAQLGHASSECQAGCRYCDVPGHLSQDCPRIGHTLV</sequence>
<dbReference type="Proteomes" id="UP000723463">
    <property type="component" value="Unassembled WGS sequence"/>
</dbReference>
<feature type="region of interest" description="Disordered" evidence="2">
    <location>
        <begin position="1171"/>
        <end position="1317"/>
    </location>
</feature>
<feature type="compositionally biased region" description="Low complexity" evidence="2">
    <location>
        <begin position="983"/>
        <end position="1004"/>
    </location>
</feature>
<dbReference type="InterPro" id="IPR001878">
    <property type="entry name" value="Znf_CCHC"/>
</dbReference>
<feature type="compositionally biased region" description="Low complexity" evidence="2">
    <location>
        <begin position="1280"/>
        <end position="1290"/>
    </location>
</feature>
<feature type="compositionally biased region" description="Low complexity" evidence="2">
    <location>
        <begin position="1243"/>
        <end position="1273"/>
    </location>
</feature>
<feature type="region of interest" description="Disordered" evidence="2">
    <location>
        <begin position="1046"/>
        <end position="1075"/>
    </location>
</feature>